<evidence type="ECO:0000259" key="2">
    <source>
        <dbReference type="Pfam" id="PF00078"/>
    </source>
</evidence>
<organism evidence="3 4">
    <name type="scientific">Brachionus plicatilis</name>
    <name type="common">Marine rotifer</name>
    <name type="synonym">Brachionus muelleri</name>
    <dbReference type="NCBI Taxonomy" id="10195"/>
    <lineage>
        <taxon>Eukaryota</taxon>
        <taxon>Metazoa</taxon>
        <taxon>Spiralia</taxon>
        <taxon>Gnathifera</taxon>
        <taxon>Rotifera</taxon>
        <taxon>Eurotatoria</taxon>
        <taxon>Monogononta</taxon>
        <taxon>Pseudotrocha</taxon>
        <taxon>Ploima</taxon>
        <taxon>Brachionidae</taxon>
        <taxon>Brachionus</taxon>
    </lineage>
</organism>
<dbReference type="OrthoDB" id="10068977at2759"/>
<gene>
    <name evidence="3" type="ORF">BpHYR1_014568</name>
</gene>
<accession>A0A3M7QZL4</accession>
<dbReference type="EMBL" id="REGN01004619">
    <property type="protein sequence ID" value="RNA16800.1"/>
    <property type="molecule type" value="Genomic_DNA"/>
</dbReference>
<feature type="non-terminal residue" evidence="3">
    <location>
        <position position="437"/>
    </location>
</feature>
<feature type="region of interest" description="Disordered" evidence="1">
    <location>
        <begin position="330"/>
        <end position="437"/>
    </location>
</feature>
<dbReference type="Pfam" id="PF00078">
    <property type="entry name" value="RVT_1"/>
    <property type="match status" value="1"/>
</dbReference>
<dbReference type="InterPro" id="IPR050951">
    <property type="entry name" value="Retrovirus_Pol_polyprotein"/>
</dbReference>
<sequence>MDTATFNTLLPKPHLEPCCNQLYAYQSDRPIPVLGQFATVVRANGHEAQAQFKVVEGQAGNLLSFDTARELDLFSTDAFRKKIELASIGPSEREERKDAFDGRYEKLANGFSDVFTDRIGLLKDHPVRLHVDKSVQPLKSAYRRQPFHLVKAIDKELDRMLLHDIIEPVEGPVDWLSQLVVVPKKQPGQVRLTTDMAAANRAIKRINFASPTLQEIAYDMRGAAVLLELDLRQAFYQFLLADEDSRHVTAFETHRGIFRFKRLPMGANVSMELMQHAIRTHVLQGLKGTRGIADNLIVWGRDPVRTSMITARDEDGATITRDASRFKRQTFEGPADNRVDAGLGIAPSSDPIATETALSAPNTVPTPGTTQEEGDPRRVATGEPETTEPRRQGRPIGSTNATRALAQAQSTAYTATTGEEKRYPTRDRKGIVRFQAG</sequence>
<dbReference type="InterPro" id="IPR000477">
    <property type="entry name" value="RT_dom"/>
</dbReference>
<dbReference type="STRING" id="10195.A0A3M7QZL4"/>
<evidence type="ECO:0000313" key="4">
    <source>
        <dbReference type="Proteomes" id="UP000276133"/>
    </source>
</evidence>
<feature type="compositionally biased region" description="Polar residues" evidence="1">
    <location>
        <begin position="356"/>
        <end position="371"/>
    </location>
</feature>
<dbReference type="PANTHER" id="PTHR37984:SF11">
    <property type="entry name" value="INTEGRASE CATALYTIC DOMAIN-CONTAINING PROTEIN"/>
    <property type="match status" value="1"/>
</dbReference>
<reference evidence="3 4" key="1">
    <citation type="journal article" date="2018" name="Sci. Rep.">
        <title>Genomic signatures of local adaptation to the degree of environmental predictability in rotifers.</title>
        <authorList>
            <person name="Franch-Gras L."/>
            <person name="Hahn C."/>
            <person name="Garcia-Roger E.M."/>
            <person name="Carmona M.J."/>
            <person name="Serra M."/>
            <person name="Gomez A."/>
        </authorList>
    </citation>
    <scope>NUCLEOTIDE SEQUENCE [LARGE SCALE GENOMIC DNA]</scope>
    <source>
        <strain evidence="3">HYR1</strain>
    </source>
</reference>
<dbReference type="SUPFAM" id="SSF56672">
    <property type="entry name" value="DNA/RNA polymerases"/>
    <property type="match status" value="1"/>
</dbReference>
<dbReference type="InterPro" id="IPR043502">
    <property type="entry name" value="DNA/RNA_pol_sf"/>
</dbReference>
<feature type="domain" description="Reverse transcriptase" evidence="2">
    <location>
        <begin position="182"/>
        <end position="279"/>
    </location>
</feature>
<dbReference type="AlphaFoldDB" id="A0A3M7QZL4"/>
<evidence type="ECO:0000313" key="3">
    <source>
        <dbReference type="EMBL" id="RNA16800.1"/>
    </source>
</evidence>
<proteinExistence type="predicted"/>
<protein>
    <submittedName>
        <fullName evidence="3">Retrovirus-related Pol poly from transposon</fullName>
    </submittedName>
</protein>
<keyword evidence="4" id="KW-1185">Reference proteome</keyword>
<dbReference type="PANTHER" id="PTHR37984">
    <property type="entry name" value="PROTEIN CBG26694"/>
    <property type="match status" value="1"/>
</dbReference>
<comment type="caution">
    <text evidence="3">The sequence shown here is derived from an EMBL/GenBank/DDBJ whole genome shotgun (WGS) entry which is preliminary data.</text>
</comment>
<feature type="compositionally biased region" description="Basic and acidic residues" evidence="1">
    <location>
        <begin position="418"/>
        <end position="430"/>
    </location>
</feature>
<dbReference type="Gene3D" id="3.10.10.10">
    <property type="entry name" value="HIV Type 1 Reverse Transcriptase, subunit A, domain 1"/>
    <property type="match status" value="1"/>
</dbReference>
<name>A0A3M7QZL4_BRAPC</name>
<evidence type="ECO:0000256" key="1">
    <source>
        <dbReference type="SAM" id="MobiDB-lite"/>
    </source>
</evidence>
<dbReference type="Proteomes" id="UP000276133">
    <property type="component" value="Unassembled WGS sequence"/>
</dbReference>
<feature type="compositionally biased region" description="Low complexity" evidence="1">
    <location>
        <begin position="404"/>
        <end position="417"/>
    </location>
</feature>